<evidence type="ECO:0000256" key="6">
    <source>
        <dbReference type="ARBA" id="ARBA00038093"/>
    </source>
</evidence>
<evidence type="ECO:0000256" key="2">
    <source>
        <dbReference type="ARBA" id="ARBA00022722"/>
    </source>
</evidence>
<sequence>MAGPVWINDIVYAEVSARFVSIEAFDATLAAMEMPVAPMPRPALFMAAKVYRRYRSQGGTRTGVLSDFFIGAHAAVQNYALLTRDAKRLAHYFPTLRLIVPAGSDH</sequence>
<dbReference type="PANTHER" id="PTHR33653">
    <property type="entry name" value="RIBONUCLEASE VAPC2"/>
    <property type="match status" value="1"/>
</dbReference>
<dbReference type="EMBL" id="MLJW01005267">
    <property type="protein sequence ID" value="OIQ68509.1"/>
    <property type="molecule type" value="Genomic_DNA"/>
</dbReference>
<protein>
    <recommendedName>
        <fullName evidence="7">PIN domain-containing protein</fullName>
    </recommendedName>
</protein>
<evidence type="ECO:0000313" key="8">
    <source>
        <dbReference type="EMBL" id="OIQ68509.1"/>
    </source>
</evidence>
<dbReference type="GO" id="GO:0046872">
    <property type="term" value="F:metal ion binding"/>
    <property type="evidence" value="ECO:0007669"/>
    <property type="project" value="UniProtKB-KW"/>
</dbReference>
<keyword evidence="2" id="KW-0540">Nuclease</keyword>
<dbReference type="GO" id="GO:0004518">
    <property type="term" value="F:nuclease activity"/>
    <property type="evidence" value="ECO:0007669"/>
    <property type="project" value="UniProtKB-KW"/>
</dbReference>
<evidence type="ECO:0000256" key="1">
    <source>
        <dbReference type="ARBA" id="ARBA00001946"/>
    </source>
</evidence>
<comment type="caution">
    <text evidence="8">The sequence shown here is derived from an EMBL/GenBank/DDBJ whole genome shotgun (WGS) entry which is preliminary data.</text>
</comment>
<dbReference type="GO" id="GO:0016787">
    <property type="term" value="F:hydrolase activity"/>
    <property type="evidence" value="ECO:0007669"/>
    <property type="project" value="UniProtKB-KW"/>
</dbReference>
<keyword evidence="3" id="KW-0479">Metal-binding</keyword>
<dbReference type="InterPro" id="IPR002716">
    <property type="entry name" value="PIN_dom"/>
</dbReference>
<feature type="domain" description="PIN" evidence="7">
    <location>
        <begin position="3"/>
        <end position="87"/>
    </location>
</feature>
<dbReference type="SUPFAM" id="SSF88723">
    <property type="entry name" value="PIN domain-like"/>
    <property type="match status" value="1"/>
</dbReference>
<name>A0A1J5PY08_9ZZZZ</name>
<gene>
    <name evidence="8" type="ORF">GALL_499020</name>
</gene>
<dbReference type="Pfam" id="PF01850">
    <property type="entry name" value="PIN"/>
    <property type="match status" value="1"/>
</dbReference>
<proteinExistence type="inferred from homology"/>
<dbReference type="Gene3D" id="3.40.50.1010">
    <property type="entry name" value="5'-nuclease"/>
    <property type="match status" value="1"/>
</dbReference>
<dbReference type="InterPro" id="IPR050556">
    <property type="entry name" value="Type_II_TA_system_RNase"/>
</dbReference>
<comment type="cofactor">
    <cofactor evidence="1">
        <name>Mg(2+)</name>
        <dbReference type="ChEBI" id="CHEBI:18420"/>
    </cofactor>
</comment>
<evidence type="ECO:0000256" key="5">
    <source>
        <dbReference type="ARBA" id="ARBA00022842"/>
    </source>
</evidence>
<accession>A0A1J5PY08</accession>
<evidence type="ECO:0000256" key="3">
    <source>
        <dbReference type="ARBA" id="ARBA00022723"/>
    </source>
</evidence>
<dbReference type="AlphaFoldDB" id="A0A1J5PY08"/>
<organism evidence="8">
    <name type="scientific">mine drainage metagenome</name>
    <dbReference type="NCBI Taxonomy" id="410659"/>
    <lineage>
        <taxon>unclassified sequences</taxon>
        <taxon>metagenomes</taxon>
        <taxon>ecological metagenomes</taxon>
    </lineage>
</organism>
<keyword evidence="4" id="KW-0378">Hydrolase</keyword>
<evidence type="ECO:0000259" key="7">
    <source>
        <dbReference type="Pfam" id="PF01850"/>
    </source>
</evidence>
<comment type="similarity">
    <text evidence="6">Belongs to the PINc/VapC protein family.</text>
</comment>
<keyword evidence="5" id="KW-0460">Magnesium</keyword>
<evidence type="ECO:0000256" key="4">
    <source>
        <dbReference type="ARBA" id="ARBA00022801"/>
    </source>
</evidence>
<dbReference type="PANTHER" id="PTHR33653:SF1">
    <property type="entry name" value="RIBONUCLEASE VAPC2"/>
    <property type="match status" value="1"/>
</dbReference>
<reference evidence="8" key="1">
    <citation type="submission" date="2016-10" db="EMBL/GenBank/DDBJ databases">
        <title>Sequence of Gallionella enrichment culture.</title>
        <authorList>
            <person name="Poehlein A."/>
            <person name="Muehling M."/>
            <person name="Daniel R."/>
        </authorList>
    </citation>
    <scope>NUCLEOTIDE SEQUENCE</scope>
</reference>
<dbReference type="InterPro" id="IPR029060">
    <property type="entry name" value="PIN-like_dom_sf"/>
</dbReference>